<proteinExistence type="predicted"/>
<accession>A0A401IKJ2</accession>
<dbReference type="RefSeq" id="WP_227873398.1">
    <property type="nucleotide sequence ID" value="NZ_BDQK01000013.1"/>
</dbReference>
<dbReference type="AlphaFoldDB" id="A0A401IKJ2"/>
<sequence>MPTEDRELTLNPEEYSLLRDLYQLTMTACYVAEGLTQSRASFKLFVCHLPDSLGYLIAMGLTQGWDYLEKLS</sequence>
<reference evidence="2" key="1">
    <citation type="submission" date="2017-05" db="EMBL/GenBank/DDBJ databases">
        <title>Physiological properties and genetic analysis related to exopolysaccharide production of fresh-water unicellular cyanobacterium Aphanothece sacrum, Suizenji Nori, that has been cultured as a food source in Japan.</title>
        <authorList>
            <person name="Kanesaki Y."/>
            <person name="Yoshikawa S."/>
            <person name="Ohki K."/>
        </authorList>
    </citation>
    <scope>NUCLEOTIDE SEQUENCE [LARGE SCALE GENOMIC DNA]</scope>
    <source>
        <strain evidence="2">FPU1</strain>
    </source>
</reference>
<gene>
    <name evidence="1" type="ORF">AsFPU1_3109</name>
</gene>
<dbReference type="EMBL" id="BDQK01000013">
    <property type="protein sequence ID" value="GBF81690.1"/>
    <property type="molecule type" value="Genomic_DNA"/>
</dbReference>
<keyword evidence="1" id="KW-0808">Transferase</keyword>
<dbReference type="Proteomes" id="UP000287247">
    <property type="component" value="Unassembled WGS sequence"/>
</dbReference>
<dbReference type="Gene3D" id="3.20.140.10">
    <property type="entry name" value="nicotinate phosphoribosyltransferase"/>
    <property type="match status" value="1"/>
</dbReference>
<keyword evidence="1" id="KW-0328">Glycosyltransferase</keyword>
<protein>
    <submittedName>
        <fullName evidence="1">Nicotinate phosphoribosyltransferase</fullName>
    </submittedName>
</protein>
<evidence type="ECO:0000313" key="2">
    <source>
        <dbReference type="Proteomes" id="UP000287247"/>
    </source>
</evidence>
<evidence type="ECO:0000313" key="1">
    <source>
        <dbReference type="EMBL" id="GBF81690.1"/>
    </source>
</evidence>
<dbReference type="GO" id="GO:0016757">
    <property type="term" value="F:glycosyltransferase activity"/>
    <property type="evidence" value="ECO:0007669"/>
    <property type="project" value="UniProtKB-KW"/>
</dbReference>
<name>A0A401IKJ2_APHSA</name>
<dbReference type="SUPFAM" id="SSF54675">
    <property type="entry name" value="Nicotinate/Quinolinate PRTase N-terminal domain-like"/>
    <property type="match status" value="1"/>
</dbReference>
<keyword evidence="2" id="KW-1185">Reference proteome</keyword>
<organism evidence="1 2">
    <name type="scientific">Aphanothece sacrum FPU1</name>
    <dbReference type="NCBI Taxonomy" id="1920663"/>
    <lineage>
        <taxon>Bacteria</taxon>
        <taxon>Bacillati</taxon>
        <taxon>Cyanobacteriota</taxon>
        <taxon>Cyanophyceae</taxon>
        <taxon>Oscillatoriophycideae</taxon>
        <taxon>Chroococcales</taxon>
        <taxon>Aphanothecaceae</taxon>
        <taxon>Aphanothece</taxon>
    </lineage>
</organism>
<comment type="caution">
    <text evidence="1">The sequence shown here is derived from an EMBL/GenBank/DDBJ whole genome shotgun (WGS) entry which is preliminary data.</text>
</comment>